<name>A0ABR9MC78_9ACTN</name>
<gene>
    <name evidence="1" type="ORF">H4W80_008771</name>
</gene>
<reference evidence="1 2" key="1">
    <citation type="submission" date="2020-10" db="EMBL/GenBank/DDBJ databases">
        <title>Sequencing the genomes of 1000 actinobacteria strains.</title>
        <authorList>
            <person name="Klenk H.-P."/>
        </authorList>
    </citation>
    <scope>NUCLEOTIDE SEQUENCE [LARGE SCALE GENOMIC DNA]</scope>
    <source>
        <strain evidence="1 2">DSM 43173</strain>
    </source>
</reference>
<comment type="caution">
    <text evidence="1">The sequence shown here is derived from an EMBL/GenBank/DDBJ whole genome shotgun (WGS) entry which is preliminary data.</text>
</comment>
<dbReference type="NCBIfam" id="TIGR02165">
    <property type="entry name" value="cas5_6_GSU0054"/>
    <property type="match status" value="1"/>
</dbReference>
<accession>A0ABR9MC78</accession>
<organism evidence="1 2">
    <name type="scientific">Nonomuraea angiospora</name>
    <dbReference type="NCBI Taxonomy" id="46172"/>
    <lineage>
        <taxon>Bacteria</taxon>
        <taxon>Bacillati</taxon>
        <taxon>Actinomycetota</taxon>
        <taxon>Actinomycetes</taxon>
        <taxon>Streptosporangiales</taxon>
        <taxon>Streptosporangiaceae</taxon>
        <taxon>Nonomuraea</taxon>
    </lineage>
</organism>
<dbReference type="EMBL" id="JADBEK010000001">
    <property type="protein sequence ID" value="MBE1590513.1"/>
    <property type="molecule type" value="Genomic_DNA"/>
</dbReference>
<keyword evidence="2" id="KW-1185">Reference proteome</keyword>
<dbReference type="Proteomes" id="UP000633509">
    <property type="component" value="Unassembled WGS sequence"/>
</dbReference>
<dbReference type="InterPro" id="IPR019089">
    <property type="entry name" value="Cas_GSU0054"/>
</dbReference>
<sequence>MPYAIIAEPPLGTYRGHTGDGEVDTVPSPARLAAALLCAAAQGPRAVQDGGVLRPCEVDLAALRWLEAHPPDGIRVPELHVNRPEGLAYRIRLLEKRPTGRVFSRTPQRLSSVAVNGGYAWTWQVGPPAALREAIEALCAEVSHLGMAETPVRMWVGTAEPTHDLVADADWWDISASDLDLEVAAPGRAEALVAAYQDDNGAVPSAAKDRLVTNESHVRPTRITAALSPARYASRRPVPAAVPWNTALLAEVGTPLTGEADRVRWAVTMHKALIKTIGYGAPPVLTGKYAAGAERPANRCAIQALTCAEAALCGISGAQAVFALLLPADIDGADYQVIKGAWETLTEVRPGRRLTLSRHRETRADQFWNAPEEGFVRLWRTVPAAVPETRGQGRNWTLTDAVRLSVGLVLRDQLGISPGKGGAWYRQVADAVRQRGLGVRDAIPVRDGDVSRFVHKIPDGLPLRPYRALIDLADLAPARGLLAIGQARHLGNGLLIPDDVPAGEVAA</sequence>
<proteinExistence type="predicted"/>
<dbReference type="RefSeq" id="WP_192790372.1">
    <property type="nucleotide sequence ID" value="NZ_JADBEK010000001.1"/>
</dbReference>
<protein>
    <submittedName>
        <fullName evidence="1">CRISPR-associated protein Csb2</fullName>
    </submittedName>
</protein>
<evidence type="ECO:0000313" key="2">
    <source>
        <dbReference type="Proteomes" id="UP000633509"/>
    </source>
</evidence>
<evidence type="ECO:0000313" key="1">
    <source>
        <dbReference type="EMBL" id="MBE1590513.1"/>
    </source>
</evidence>